<feature type="binding site" evidence="17">
    <location>
        <position position="25"/>
    </location>
    <ligand>
        <name>ATP</name>
        <dbReference type="ChEBI" id="CHEBI:30616"/>
    </ligand>
</feature>
<dbReference type="PANTHER" id="PTHR34299:SF1">
    <property type="entry name" value="DIACYLGLYCEROL KINASE"/>
    <property type="match status" value="1"/>
</dbReference>
<evidence type="ECO:0000256" key="5">
    <source>
        <dbReference type="ARBA" id="ARBA00022679"/>
    </source>
</evidence>
<evidence type="ECO:0000256" key="9">
    <source>
        <dbReference type="ARBA" id="ARBA00022840"/>
    </source>
</evidence>
<keyword evidence="10 19" id="KW-1133">Transmembrane helix</keyword>
<evidence type="ECO:0000313" key="21">
    <source>
        <dbReference type="Proteomes" id="UP000177263"/>
    </source>
</evidence>
<evidence type="ECO:0000256" key="4">
    <source>
        <dbReference type="ARBA" id="ARBA00022516"/>
    </source>
</evidence>
<dbReference type="InterPro" id="IPR033717">
    <property type="entry name" value="UDPK"/>
</dbReference>
<sequence>MSRTRKTFRSFQYAFSGFQTALKQEPNLQIHMVVGLGTLVAAFFIGFTSTEWVILFFTISFVITMELFNTGIEALVDMVSPDIHPKAKIAKDVSAAAVLVAAVMSVIVGILLFIPKIQR</sequence>
<keyword evidence="9 17" id="KW-0067">ATP-binding</keyword>
<keyword evidence="3" id="KW-1003">Cell membrane</keyword>
<reference evidence="20 21" key="1">
    <citation type="journal article" date="2016" name="Nat. Commun.">
        <title>Thousands of microbial genomes shed light on interconnected biogeochemical processes in an aquifer system.</title>
        <authorList>
            <person name="Anantharaman K."/>
            <person name="Brown C.T."/>
            <person name="Hug L.A."/>
            <person name="Sharon I."/>
            <person name="Castelle C.J."/>
            <person name="Probst A.J."/>
            <person name="Thomas B.C."/>
            <person name="Singh A."/>
            <person name="Wilkins M.J."/>
            <person name="Karaoz U."/>
            <person name="Brodie E.L."/>
            <person name="Williams K.H."/>
            <person name="Hubbard S.S."/>
            <person name="Banfield J.F."/>
        </authorList>
    </citation>
    <scope>NUCLEOTIDE SEQUENCE [LARGE SCALE GENOMIC DNA]</scope>
</reference>
<keyword evidence="18" id="KW-0460">Magnesium</keyword>
<comment type="cofactor">
    <cofactor evidence="18">
        <name>Mg(2+)</name>
        <dbReference type="ChEBI" id="CHEBI:18420"/>
    </cofactor>
    <text evidence="18">Mn(2+), Zn(2+), Cd(2+) and Co(2+) support activity to lesser extents.</text>
</comment>
<feature type="binding site" evidence="18">
    <location>
        <position position="25"/>
    </location>
    <ligand>
        <name>a divalent metal cation</name>
        <dbReference type="ChEBI" id="CHEBI:60240"/>
    </ligand>
</feature>
<dbReference type="EMBL" id="MGGM01000024">
    <property type="protein sequence ID" value="OGM28749.1"/>
    <property type="molecule type" value="Genomic_DNA"/>
</dbReference>
<dbReference type="Pfam" id="PF01219">
    <property type="entry name" value="DAGK_prokar"/>
    <property type="match status" value="1"/>
</dbReference>
<feature type="transmembrane region" description="Helical" evidence="19">
    <location>
        <begin position="28"/>
        <end position="47"/>
    </location>
</feature>
<dbReference type="Proteomes" id="UP000177263">
    <property type="component" value="Unassembled WGS sequence"/>
</dbReference>
<accession>A0A1F7YPB6</accession>
<evidence type="ECO:0000256" key="11">
    <source>
        <dbReference type="ARBA" id="ARBA00023098"/>
    </source>
</evidence>
<evidence type="ECO:0000256" key="3">
    <source>
        <dbReference type="ARBA" id="ARBA00022475"/>
    </source>
</evidence>
<evidence type="ECO:0000256" key="7">
    <source>
        <dbReference type="ARBA" id="ARBA00022741"/>
    </source>
</evidence>
<organism evidence="20 21">
    <name type="scientific">Candidatus Woesebacteria bacterium RIFCSPHIGHO2_01_FULL_41_10</name>
    <dbReference type="NCBI Taxonomy" id="1802500"/>
    <lineage>
        <taxon>Bacteria</taxon>
        <taxon>Candidatus Woeseibacteriota</taxon>
    </lineage>
</organism>
<evidence type="ECO:0000256" key="13">
    <source>
        <dbReference type="ARBA" id="ARBA00023209"/>
    </source>
</evidence>
<dbReference type="InterPro" id="IPR000829">
    <property type="entry name" value="DAGK"/>
</dbReference>
<feature type="binding site" evidence="17">
    <location>
        <position position="13"/>
    </location>
    <ligand>
        <name>ATP</name>
        <dbReference type="ChEBI" id="CHEBI:30616"/>
    </ligand>
</feature>
<dbReference type="PANTHER" id="PTHR34299">
    <property type="entry name" value="DIACYLGLYCEROL KINASE"/>
    <property type="match status" value="1"/>
</dbReference>
<comment type="subcellular location">
    <subcellularLocation>
        <location evidence="1">Cell membrane</location>
        <topology evidence="1">Multi-pass membrane protein</topology>
    </subcellularLocation>
</comment>
<keyword evidence="12 19" id="KW-0472">Membrane</keyword>
<evidence type="ECO:0000256" key="16">
    <source>
        <dbReference type="PIRSR" id="PIRSR600829-2"/>
    </source>
</evidence>
<dbReference type="GO" id="GO:0046872">
    <property type="term" value="F:metal ion binding"/>
    <property type="evidence" value="ECO:0007669"/>
    <property type="project" value="UniProtKB-KW"/>
</dbReference>
<evidence type="ECO:0000256" key="6">
    <source>
        <dbReference type="ARBA" id="ARBA00022692"/>
    </source>
</evidence>
<comment type="caution">
    <text evidence="20">The sequence shown here is derived from an EMBL/GenBank/DDBJ whole genome shotgun (WGS) entry which is preliminary data.</text>
</comment>
<evidence type="ECO:0000256" key="18">
    <source>
        <dbReference type="PIRSR" id="PIRSR600829-4"/>
    </source>
</evidence>
<feature type="binding site" evidence="17">
    <location>
        <position position="73"/>
    </location>
    <ligand>
        <name>ATP</name>
        <dbReference type="ChEBI" id="CHEBI:30616"/>
    </ligand>
</feature>
<comment type="similarity">
    <text evidence="2">Belongs to the bacterial diacylglycerol kinase family.</text>
</comment>
<keyword evidence="14" id="KW-1208">Phospholipid metabolism</keyword>
<evidence type="ECO:0000256" key="2">
    <source>
        <dbReference type="ARBA" id="ARBA00005967"/>
    </source>
</evidence>
<dbReference type="Gene3D" id="1.10.287.3610">
    <property type="match status" value="1"/>
</dbReference>
<keyword evidence="13" id="KW-0594">Phospholipid biosynthesis</keyword>
<evidence type="ECO:0000256" key="17">
    <source>
        <dbReference type="PIRSR" id="PIRSR600829-3"/>
    </source>
</evidence>
<dbReference type="InterPro" id="IPR036945">
    <property type="entry name" value="DAGK_sf"/>
</dbReference>
<dbReference type="STRING" id="1802500.A2801_03585"/>
<feature type="transmembrane region" description="Helical" evidence="19">
    <location>
        <begin position="93"/>
        <end position="114"/>
    </location>
</feature>
<keyword evidence="11" id="KW-0443">Lipid metabolism</keyword>
<evidence type="ECO:0000256" key="14">
    <source>
        <dbReference type="ARBA" id="ARBA00023264"/>
    </source>
</evidence>
<evidence type="ECO:0000256" key="12">
    <source>
        <dbReference type="ARBA" id="ARBA00023136"/>
    </source>
</evidence>
<dbReference type="CDD" id="cd14265">
    <property type="entry name" value="UDPK_IM_like"/>
    <property type="match status" value="1"/>
</dbReference>
<feature type="binding site" evidence="17">
    <location>
        <begin position="91"/>
        <end position="92"/>
    </location>
    <ligand>
        <name>ATP</name>
        <dbReference type="ChEBI" id="CHEBI:30616"/>
    </ligand>
</feature>
<dbReference type="GO" id="GO:0008654">
    <property type="term" value="P:phospholipid biosynthetic process"/>
    <property type="evidence" value="ECO:0007669"/>
    <property type="project" value="UniProtKB-KW"/>
</dbReference>
<feature type="binding site" evidence="16">
    <location>
        <position position="66"/>
    </location>
    <ligand>
        <name>substrate</name>
    </ligand>
</feature>
<feature type="binding site" evidence="18">
    <location>
        <position position="73"/>
    </location>
    <ligand>
        <name>a divalent metal cation</name>
        <dbReference type="ChEBI" id="CHEBI:60240"/>
    </ligand>
</feature>
<dbReference type="GO" id="GO:0016301">
    <property type="term" value="F:kinase activity"/>
    <property type="evidence" value="ECO:0007669"/>
    <property type="project" value="UniProtKB-KW"/>
</dbReference>
<gene>
    <name evidence="20" type="ORF">A2801_03585</name>
</gene>
<evidence type="ECO:0000256" key="1">
    <source>
        <dbReference type="ARBA" id="ARBA00004651"/>
    </source>
</evidence>
<evidence type="ECO:0000256" key="8">
    <source>
        <dbReference type="ARBA" id="ARBA00022777"/>
    </source>
</evidence>
<evidence type="ECO:0000256" key="10">
    <source>
        <dbReference type="ARBA" id="ARBA00022989"/>
    </source>
</evidence>
<evidence type="ECO:0000313" key="20">
    <source>
        <dbReference type="EMBL" id="OGM28749.1"/>
    </source>
</evidence>
<dbReference type="GO" id="GO:0005524">
    <property type="term" value="F:ATP binding"/>
    <property type="evidence" value="ECO:0007669"/>
    <property type="project" value="UniProtKB-KW"/>
</dbReference>
<evidence type="ECO:0000256" key="19">
    <source>
        <dbReference type="SAM" id="Phobius"/>
    </source>
</evidence>
<protein>
    <recommendedName>
        <fullName evidence="22">Diacylglycerol kinase</fullName>
    </recommendedName>
</protein>
<keyword evidence="18" id="KW-0479">Metal-binding</keyword>
<proteinExistence type="inferred from homology"/>
<name>A0A1F7YPB6_9BACT</name>
<keyword evidence="8" id="KW-0418">Kinase</keyword>
<dbReference type="AlphaFoldDB" id="A0A1F7YPB6"/>
<evidence type="ECO:0000256" key="15">
    <source>
        <dbReference type="PIRSR" id="PIRSR600829-1"/>
    </source>
</evidence>
<dbReference type="GO" id="GO:0005886">
    <property type="term" value="C:plasma membrane"/>
    <property type="evidence" value="ECO:0007669"/>
    <property type="project" value="UniProtKB-SubCell"/>
</dbReference>
<keyword evidence="5" id="KW-0808">Transferase</keyword>
<keyword evidence="7 17" id="KW-0547">Nucleotide-binding</keyword>
<evidence type="ECO:0008006" key="22">
    <source>
        <dbReference type="Google" id="ProtNLM"/>
    </source>
</evidence>
<keyword evidence="4" id="KW-0444">Lipid biosynthesis</keyword>
<keyword evidence="6 19" id="KW-0812">Transmembrane</keyword>
<feature type="active site" description="Proton acceptor" evidence="15">
    <location>
        <position position="66"/>
    </location>
</feature>